<gene>
    <name evidence="8" type="ORF">MEBOL_002297</name>
</gene>
<dbReference type="PANTHER" id="PTHR43409:SF7">
    <property type="entry name" value="BLL1977 PROTEIN"/>
    <property type="match status" value="1"/>
</dbReference>
<feature type="domain" description="B12-binding" evidence="6">
    <location>
        <begin position="99"/>
        <end position="240"/>
    </location>
</feature>
<proteinExistence type="predicted"/>
<dbReference type="EMBL" id="CP022163">
    <property type="protein sequence ID" value="ATB28848.1"/>
    <property type="molecule type" value="Genomic_DNA"/>
</dbReference>
<dbReference type="GO" id="GO:0046872">
    <property type="term" value="F:metal ion binding"/>
    <property type="evidence" value="ECO:0007669"/>
    <property type="project" value="UniProtKB-KW"/>
</dbReference>
<dbReference type="Pfam" id="PF04055">
    <property type="entry name" value="Radical_SAM"/>
    <property type="match status" value="1"/>
</dbReference>
<evidence type="ECO:0000256" key="2">
    <source>
        <dbReference type="ARBA" id="ARBA00022691"/>
    </source>
</evidence>
<feature type="domain" description="Radical SAM core" evidence="7">
    <location>
        <begin position="286"/>
        <end position="523"/>
    </location>
</feature>
<dbReference type="InterPro" id="IPR023404">
    <property type="entry name" value="rSAM_horseshoe"/>
</dbReference>
<evidence type="ECO:0000259" key="7">
    <source>
        <dbReference type="PROSITE" id="PS51918"/>
    </source>
</evidence>
<dbReference type="KEGG" id="mbd:MEBOL_002297"/>
<dbReference type="PANTHER" id="PTHR43409">
    <property type="entry name" value="ANAEROBIC MAGNESIUM-PROTOPORPHYRIN IX MONOMETHYL ESTER CYCLASE-RELATED"/>
    <property type="match status" value="1"/>
</dbReference>
<dbReference type="GO" id="GO:0003824">
    <property type="term" value="F:catalytic activity"/>
    <property type="evidence" value="ECO:0007669"/>
    <property type="project" value="InterPro"/>
</dbReference>
<dbReference type="NCBIfam" id="TIGR03975">
    <property type="entry name" value="rSAM_ocin_1"/>
    <property type="match status" value="1"/>
</dbReference>
<dbReference type="PROSITE" id="PS51918">
    <property type="entry name" value="RADICAL_SAM"/>
    <property type="match status" value="1"/>
</dbReference>
<dbReference type="InterPro" id="IPR058240">
    <property type="entry name" value="rSAM_sf"/>
</dbReference>
<dbReference type="GO" id="GO:0005829">
    <property type="term" value="C:cytosol"/>
    <property type="evidence" value="ECO:0007669"/>
    <property type="project" value="TreeGrafter"/>
</dbReference>
<protein>
    <submittedName>
        <fullName evidence="8">B12-binding domain-containing radical SAM protein</fullName>
    </submittedName>
</protein>
<reference evidence="8 9" key="1">
    <citation type="submission" date="2017-06" db="EMBL/GenBank/DDBJ databases">
        <authorList>
            <person name="Kim H.J."/>
            <person name="Triplett B.A."/>
        </authorList>
    </citation>
    <scope>NUCLEOTIDE SEQUENCE [LARGE SCALE GENOMIC DNA]</scope>
    <source>
        <strain evidence="8 9">DSM 14713</strain>
    </source>
</reference>
<dbReference type="SFLD" id="SFLDS00029">
    <property type="entry name" value="Radical_SAM"/>
    <property type="match status" value="1"/>
</dbReference>
<evidence type="ECO:0000256" key="3">
    <source>
        <dbReference type="ARBA" id="ARBA00022723"/>
    </source>
</evidence>
<dbReference type="Gene3D" id="3.80.30.20">
    <property type="entry name" value="tm_1862 like domain"/>
    <property type="match status" value="1"/>
</dbReference>
<keyword evidence="5" id="KW-0411">Iron-sulfur</keyword>
<evidence type="ECO:0000259" key="6">
    <source>
        <dbReference type="PROSITE" id="PS51332"/>
    </source>
</evidence>
<organism evidence="8 9">
    <name type="scientific">Melittangium boletus DSM 14713</name>
    <dbReference type="NCBI Taxonomy" id="1294270"/>
    <lineage>
        <taxon>Bacteria</taxon>
        <taxon>Pseudomonadati</taxon>
        <taxon>Myxococcota</taxon>
        <taxon>Myxococcia</taxon>
        <taxon>Myxococcales</taxon>
        <taxon>Cystobacterineae</taxon>
        <taxon>Archangiaceae</taxon>
        <taxon>Melittangium</taxon>
    </lineage>
</organism>
<dbReference type="GO" id="GO:0051536">
    <property type="term" value="F:iron-sulfur cluster binding"/>
    <property type="evidence" value="ECO:0007669"/>
    <property type="project" value="UniProtKB-KW"/>
</dbReference>
<keyword evidence="3" id="KW-0479">Metal-binding</keyword>
<dbReference type="InterPro" id="IPR023984">
    <property type="entry name" value="rSAM_ocin_1"/>
</dbReference>
<keyword evidence="2" id="KW-0949">S-adenosyl-L-methionine</keyword>
<evidence type="ECO:0000313" key="8">
    <source>
        <dbReference type="EMBL" id="ATB28848.1"/>
    </source>
</evidence>
<dbReference type="InterPro" id="IPR006638">
    <property type="entry name" value="Elp3/MiaA/NifB-like_rSAM"/>
</dbReference>
<evidence type="ECO:0000256" key="5">
    <source>
        <dbReference type="ARBA" id="ARBA00023014"/>
    </source>
</evidence>
<dbReference type="SFLD" id="SFLDG01082">
    <property type="entry name" value="B12-binding_domain_containing"/>
    <property type="match status" value="1"/>
</dbReference>
<dbReference type="CDD" id="cd01335">
    <property type="entry name" value="Radical_SAM"/>
    <property type="match status" value="1"/>
</dbReference>
<sequence length="645" mass="72565">MTCGAVWFHVIPWCQRSSECVFMRNSQVVLVSMPWAFLEMPSIALGLLSGVLQRAGVTPVARSFNLVFMEWLRRHLPEGDEALSLADYRAISSAASAGLGDWIFSVPPFREPDAGGDARYLERLARDEVLPARLLSRLEALRAQVPGFIDACVDALLRHTPAMVGFSTTFNQNVPSLLLARRLKERAPQVRVVFGGANCDGPMGRGLLEAFDCVDVVVQGEAEGVIVGLVEDILAGRPVTPRHGVLVRGAAEPVGAPPPVRMDDVPVPDYGFFFEELERTGFRRELITNVKLPVETARGCWWGQKQHCTFCGLNGSSMAFRSKSVDRALRDFEELAARHRWLDFVAVDNIIDLAYLRELLPRLEARGLDLRVFYETKANLTRQQVRDMRAAGIHRIQPGIESLSTPILKLMRKGVTAWQNVRLLKWCAQFDVRVSWNILYGFPEEPAGEYPRMAAAVRSLTHLEPPHLSRLHVQRFSPYHQTPERFGLRLEGPLFHYGHVYPQRGARLEAIAYDFEYAYLDGREPESYVGELRRAVQQWGAVHERDRGRLTWRQGPGFVRIVDERESVGYASYLLEGAQAEAYLACDEGLTAARVHQLLHDQGHTGLGQDEVETFLRELTEAGLLYEADQRFVSLALRARPEMLG</sequence>
<dbReference type="InterPro" id="IPR006158">
    <property type="entry name" value="Cobalamin-bd"/>
</dbReference>
<dbReference type="PROSITE" id="PS51332">
    <property type="entry name" value="B12_BINDING"/>
    <property type="match status" value="1"/>
</dbReference>
<dbReference type="AlphaFoldDB" id="A0A250IC99"/>
<evidence type="ECO:0000256" key="4">
    <source>
        <dbReference type="ARBA" id="ARBA00023004"/>
    </source>
</evidence>
<keyword evidence="4" id="KW-0408">Iron</keyword>
<dbReference type="GO" id="GO:0031419">
    <property type="term" value="F:cobalamin binding"/>
    <property type="evidence" value="ECO:0007669"/>
    <property type="project" value="InterPro"/>
</dbReference>
<dbReference type="InterPro" id="IPR007197">
    <property type="entry name" value="rSAM"/>
</dbReference>
<dbReference type="SFLD" id="SFLDF00324">
    <property type="entry name" value="bacteriocin_maturation"/>
    <property type="match status" value="1"/>
</dbReference>
<accession>A0A250IC99</accession>
<comment type="cofactor">
    <cofactor evidence="1">
        <name>[4Fe-4S] cluster</name>
        <dbReference type="ChEBI" id="CHEBI:49883"/>
    </cofactor>
</comment>
<dbReference type="SUPFAM" id="SSF102114">
    <property type="entry name" value="Radical SAM enzymes"/>
    <property type="match status" value="1"/>
</dbReference>
<evidence type="ECO:0000313" key="9">
    <source>
        <dbReference type="Proteomes" id="UP000217289"/>
    </source>
</evidence>
<name>A0A250IC99_9BACT</name>
<evidence type="ECO:0000256" key="1">
    <source>
        <dbReference type="ARBA" id="ARBA00001966"/>
    </source>
</evidence>
<dbReference type="Proteomes" id="UP000217289">
    <property type="component" value="Chromosome"/>
</dbReference>
<dbReference type="InterPro" id="IPR051198">
    <property type="entry name" value="BchE-like"/>
</dbReference>
<dbReference type="SMART" id="SM00729">
    <property type="entry name" value="Elp3"/>
    <property type="match status" value="1"/>
</dbReference>
<dbReference type="Gene3D" id="3.40.50.280">
    <property type="entry name" value="Cobalamin-binding domain"/>
    <property type="match status" value="1"/>
</dbReference>
<keyword evidence="9" id="KW-1185">Reference proteome</keyword>